<dbReference type="EMBL" id="FQ790233">
    <property type="protein sequence ID" value="CBZ40165.1"/>
    <property type="molecule type" value="Genomic_DNA"/>
</dbReference>
<name>F0V2U3_MYCS3</name>
<gene>
    <name evidence="1" type="ORF">MSUIS_00720</name>
</gene>
<dbReference type="Proteomes" id="UP000008645">
    <property type="component" value="Chromosome"/>
</dbReference>
<dbReference type="RefSeq" id="WP_013608778.1">
    <property type="nucleotide sequence ID" value="NC_015153.1"/>
</dbReference>
<accession>F0V2U3</accession>
<dbReference type="HOGENOM" id="CLU_1823237_0_0_14"/>
<proteinExistence type="predicted"/>
<evidence type="ECO:0000313" key="2">
    <source>
        <dbReference type="Proteomes" id="UP000008645"/>
    </source>
</evidence>
<dbReference type="KEGG" id="msk:MSUIS_00720"/>
<dbReference type="OrthoDB" id="399180at2"/>
<organism evidence="1 2">
    <name type="scientific">Mycoplasma suis (strain KI_3806)</name>
    <dbReference type="NCBI Taxonomy" id="708248"/>
    <lineage>
        <taxon>Bacteria</taxon>
        <taxon>Bacillati</taxon>
        <taxon>Mycoplasmatota</taxon>
        <taxon>Mollicutes</taxon>
        <taxon>Mycoplasmataceae</taxon>
        <taxon>Mycoplasma</taxon>
    </lineage>
</organism>
<sequence length="141" mass="17066">MATFKPYRFAHFLESKQNSCTKIIHFYFSIRPVIEKYLEKILSPLIEIKNYFYVPEETHREILTFLEQDPNQKFEELTGSIKQEYKRYRRLFNKKEVHAKSFQLPFIPNIFKPKMTVPNLQGAIDYFRSLYSSENTEEHND</sequence>
<evidence type="ECO:0000313" key="1">
    <source>
        <dbReference type="EMBL" id="CBZ40165.1"/>
    </source>
</evidence>
<reference evidence="1 2" key="1">
    <citation type="journal article" date="2011" name="J. Bacteriol.">
        <title>Complete genome sequence of the hemotrophic Mycoplasma suis strain KI3806.</title>
        <authorList>
            <person name="Oehlerking J."/>
            <person name="Kube M."/>
            <person name="Felder K.M."/>
            <person name="Matter D."/>
            <person name="Wittenbrink M.M."/>
            <person name="Schwarzenbach S."/>
            <person name="Kramer M.M."/>
            <person name="Hoelzle K."/>
            <person name="Hoelzle L.E."/>
        </authorList>
    </citation>
    <scope>NUCLEOTIDE SEQUENCE [LARGE SCALE GENOMIC DNA]</scope>
    <source>
        <strain evidence="2">KI_3806</strain>
    </source>
</reference>
<dbReference type="AlphaFoldDB" id="F0V2U3"/>
<protein>
    <submittedName>
        <fullName evidence="1">Uncharacterized protein</fullName>
    </submittedName>
</protein>